<keyword evidence="8" id="KW-1185">Reference proteome</keyword>
<comment type="similarity">
    <text evidence="2">Belongs to the TMEM86 family.</text>
</comment>
<dbReference type="EMBL" id="JAAMPU010000107">
    <property type="protein sequence ID" value="NMH29135.1"/>
    <property type="molecule type" value="Genomic_DNA"/>
</dbReference>
<evidence type="ECO:0000256" key="5">
    <source>
        <dbReference type="ARBA" id="ARBA00023136"/>
    </source>
</evidence>
<feature type="transmembrane region" description="Helical" evidence="6">
    <location>
        <begin position="110"/>
        <end position="132"/>
    </location>
</feature>
<evidence type="ECO:0000256" key="6">
    <source>
        <dbReference type="SAM" id="Phobius"/>
    </source>
</evidence>
<dbReference type="RefSeq" id="WP_169528224.1">
    <property type="nucleotide sequence ID" value="NZ_JAAMPU010000107.1"/>
</dbReference>
<evidence type="ECO:0000256" key="3">
    <source>
        <dbReference type="ARBA" id="ARBA00022692"/>
    </source>
</evidence>
<evidence type="ECO:0000256" key="2">
    <source>
        <dbReference type="ARBA" id="ARBA00007375"/>
    </source>
</evidence>
<evidence type="ECO:0000313" key="8">
    <source>
        <dbReference type="Proteomes" id="UP000712080"/>
    </source>
</evidence>
<name>A0A972FWW4_9FLAO</name>
<dbReference type="Proteomes" id="UP000712080">
    <property type="component" value="Unassembled WGS sequence"/>
</dbReference>
<evidence type="ECO:0008006" key="9">
    <source>
        <dbReference type="Google" id="ProtNLM"/>
    </source>
</evidence>
<dbReference type="GO" id="GO:0016020">
    <property type="term" value="C:membrane"/>
    <property type="evidence" value="ECO:0007669"/>
    <property type="project" value="UniProtKB-SubCell"/>
</dbReference>
<protein>
    <recommendedName>
        <fullName evidence="9">Lysoplasmalogenase</fullName>
    </recommendedName>
</protein>
<dbReference type="InterPro" id="IPR012506">
    <property type="entry name" value="TMEM86B-like"/>
</dbReference>
<gene>
    <name evidence="7" type="ORF">G6047_13920</name>
</gene>
<keyword evidence="4 6" id="KW-1133">Transmembrane helix</keyword>
<evidence type="ECO:0000313" key="7">
    <source>
        <dbReference type="EMBL" id="NMH29135.1"/>
    </source>
</evidence>
<dbReference type="AlphaFoldDB" id="A0A972FWW4"/>
<feature type="transmembrane region" description="Helical" evidence="6">
    <location>
        <begin position="138"/>
        <end position="159"/>
    </location>
</feature>
<reference evidence="7" key="1">
    <citation type="submission" date="2020-02" db="EMBL/GenBank/DDBJ databases">
        <title>Flavobacterium sp. genome.</title>
        <authorList>
            <person name="Jung H.S."/>
            <person name="Baek J.H."/>
            <person name="Jeon C.O."/>
        </authorList>
    </citation>
    <scope>NUCLEOTIDE SEQUENCE</scope>
    <source>
        <strain evidence="7">SE-s28</strain>
    </source>
</reference>
<comment type="caution">
    <text evidence="7">The sequence shown here is derived from an EMBL/GenBank/DDBJ whole genome shotgun (WGS) entry which is preliminary data.</text>
</comment>
<dbReference type="Pfam" id="PF07947">
    <property type="entry name" value="YhhN"/>
    <property type="match status" value="1"/>
</dbReference>
<feature type="transmembrane region" description="Helical" evidence="6">
    <location>
        <begin position="55"/>
        <end position="73"/>
    </location>
</feature>
<comment type="subcellular location">
    <subcellularLocation>
        <location evidence="1">Membrane</location>
        <topology evidence="1">Multi-pass membrane protein</topology>
    </subcellularLocation>
</comment>
<evidence type="ECO:0000256" key="4">
    <source>
        <dbReference type="ARBA" id="ARBA00022989"/>
    </source>
</evidence>
<feature type="transmembrane region" description="Helical" evidence="6">
    <location>
        <begin position="31"/>
        <end position="48"/>
    </location>
</feature>
<sequence>MRARKPALWLYFSACILTVLAGFLNDDVLMTIAKPVIIPAILFYYLSAKKEPFNIWYGVFLLLTFIGDTLVLMHFQNEILVIMLPYVLSYALLLVFMGRDVARLKFRWGGFAMATFVFFLIVAIAYTLISFLDPGRSGLVLPVAGYGVVLGIQCAMAAYHFHGSSSNMSFYMAMTALFNCVSDIFYVLFTLILSVKHYLGVDLALQVFSYYFVIKYFIFRKR</sequence>
<evidence type="ECO:0000256" key="1">
    <source>
        <dbReference type="ARBA" id="ARBA00004141"/>
    </source>
</evidence>
<keyword evidence="5 6" id="KW-0472">Membrane</keyword>
<feature type="transmembrane region" description="Helical" evidence="6">
    <location>
        <begin position="79"/>
        <end position="98"/>
    </location>
</feature>
<accession>A0A972FWW4</accession>
<organism evidence="7 8">
    <name type="scientific">Flavobacterium silvaticum</name>
    <dbReference type="NCBI Taxonomy" id="1852020"/>
    <lineage>
        <taxon>Bacteria</taxon>
        <taxon>Pseudomonadati</taxon>
        <taxon>Bacteroidota</taxon>
        <taxon>Flavobacteriia</taxon>
        <taxon>Flavobacteriales</taxon>
        <taxon>Flavobacteriaceae</taxon>
        <taxon>Flavobacterium</taxon>
    </lineage>
</organism>
<feature type="transmembrane region" description="Helical" evidence="6">
    <location>
        <begin position="198"/>
        <end position="218"/>
    </location>
</feature>
<proteinExistence type="inferred from homology"/>
<feature type="transmembrane region" description="Helical" evidence="6">
    <location>
        <begin position="171"/>
        <end position="192"/>
    </location>
</feature>
<keyword evidence="3 6" id="KW-0812">Transmembrane</keyword>